<name>A0ABM9W022_9FIRM</name>
<dbReference type="Proteomes" id="UP000245702">
    <property type="component" value="Unassembled WGS sequence"/>
</dbReference>
<protein>
    <recommendedName>
        <fullName evidence="3">HTH cro/C1-type domain-containing protein</fullName>
    </recommendedName>
</protein>
<evidence type="ECO:0000313" key="2">
    <source>
        <dbReference type="Proteomes" id="UP000245702"/>
    </source>
</evidence>
<dbReference type="EMBL" id="FCOW01000004">
    <property type="protein sequence ID" value="CVK18512.1"/>
    <property type="molecule type" value="Genomic_DNA"/>
</dbReference>
<evidence type="ECO:0008006" key="3">
    <source>
        <dbReference type="Google" id="ProtNLM"/>
    </source>
</evidence>
<sequence>MNDFCEVVKNELKSQGMNVSTFADKMGFSLQYTYNLINRKGDKRWNEDSIQRACEILEIKIQFIGKSA</sequence>
<dbReference type="SUPFAM" id="SSF47413">
    <property type="entry name" value="lambda repressor-like DNA-binding domains"/>
    <property type="match status" value="1"/>
</dbReference>
<dbReference type="InterPro" id="IPR010982">
    <property type="entry name" value="Lambda_DNA-bd_dom_sf"/>
</dbReference>
<reference evidence="1 2" key="1">
    <citation type="submission" date="2016-01" db="EMBL/GenBank/DDBJ databases">
        <authorList>
            <person name="Brown R."/>
        </authorList>
    </citation>
    <scope>NUCLEOTIDE SEQUENCE [LARGE SCALE GENOMIC DNA]</scope>
    <source>
        <strain evidence="1">Sporomusa sphaeroides DSM 2875</strain>
    </source>
</reference>
<accession>A0ABM9W022</accession>
<keyword evidence="2" id="KW-1185">Reference proteome</keyword>
<proteinExistence type="predicted"/>
<evidence type="ECO:0000313" key="1">
    <source>
        <dbReference type="EMBL" id="CVK18512.1"/>
    </source>
</evidence>
<comment type="caution">
    <text evidence="1">The sequence shown here is derived from an EMBL/GenBank/DDBJ whole genome shotgun (WGS) entry which is preliminary data.</text>
</comment>
<dbReference type="RefSeq" id="WP_075756430.1">
    <property type="nucleotide sequence ID" value="NZ_CP146991.1"/>
</dbReference>
<gene>
    <name evidence="1" type="ORF">SSPH_01150</name>
</gene>
<organism evidence="1 2">
    <name type="scientific">Sporomusa sphaeroides DSM 2875</name>
    <dbReference type="NCBI Taxonomy" id="1337886"/>
    <lineage>
        <taxon>Bacteria</taxon>
        <taxon>Bacillati</taxon>
        <taxon>Bacillota</taxon>
        <taxon>Negativicutes</taxon>
        <taxon>Selenomonadales</taxon>
        <taxon>Sporomusaceae</taxon>
        <taxon>Sporomusa</taxon>
    </lineage>
</organism>